<keyword evidence="1" id="KW-0489">Methyltransferase</keyword>
<dbReference type="GO" id="GO:0032259">
    <property type="term" value="P:methylation"/>
    <property type="evidence" value="ECO:0007669"/>
    <property type="project" value="UniProtKB-KW"/>
</dbReference>
<evidence type="ECO:0000313" key="1">
    <source>
        <dbReference type="EMBL" id="MEU8138982.1"/>
    </source>
</evidence>
<dbReference type="Gene3D" id="3.40.50.150">
    <property type="entry name" value="Vaccinia Virus protein VP39"/>
    <property type="match status" value="1"/>
</dbReference>
<dbReference type="Proteomes" id="UP001551482">
    <property type="component" value="Unassembled WGS sequence"/>
</dbReference>
<dbReference type="Pfam" id="PF04672">
    <property type="entry name" value="Methyltransf_19"/>
    <property type="match status" value="1"/>
</dbReference>
<reference evidence="1 2" key="1">
    <citation type="submission" date="2024-06" db="EMBL/GenBank/DDBJ databases">
        <title>The Natural Products Discovery Center: Release of the First 8490 Sequenced Strains for Exploring Actinobacteria Biosynthetic Diversity.</title>
        <authorList>
            <person name="Kalkreuter E."/>
            <person name="Kautsar S.A."/>
            <person name="Yang D."/>
            <person name="Bader C.D."/>
            <person name="Teijaro C.N."/>
            <person name="Fluegel L."/>
            <person name="Davis C.M."/>
            <person name="Simpson J.R."/>
            <person name="Lauterbach L."/>
            <person name="Steele A.D."/>
            <person name="Gui C."/>
            <person name="Meng S."/>
            <person name="Li G."/>
            <person name="Viehrig K."/>
            <person name="Ye F."/>
            <person name="Su P."/>
            <person name="Kiefer A.F."/>
            <person name="Nichols A."/>
            <person name="Cepeda A.J."/>
            <person name="Yan W."/>
            <person name="Fan B."/>
            <person name="Jiang Y."/>
            <person name="Adhikari A."/>
            <person name="Zheng C.-J."/>
            <person name="Schuster L."/>
            <person name="Cowan T.M."/>
            <person name="Smanski M.J."/>
            <person name="Chevrette M.G."/>
            <person name="De Carvalho L.P.S."/>
            <person name="Shen B."/>
        </authorList>
    </citation>
    <scope>NUCLEOTIDE SEQUENCE [LARGE SCALE GENOMIC DNA]</scope>
    <source>
        <strain evidence="1 2">NPDC048946</strain>
    </source>
</reference>
<sequence length="250" mass="27535">MYDYYLGGKDNFAVDREASDQLSLAAPGTQALAVNNRRYLQRAVRVLAEQFGVRQFLDHGSGLPTQDNVHQIAQQVHPASRVVYIDNDPIVLAHGRALLADNATTTVITADMRDTDGVMSHPDVEKLIDFDEPVAALFVSVLHCVPDSDDPGALVRRVMDRLAPGSFIVVSHLVSDDDPVRERLTDFMLTATQGNWGRVRRTDEVTAFFDGLELLEPGLGEISAWRPDGRPAPVQESAEWIEFGGVARKS</sequence>
<name>A0ABV3DUR7_9ACTN</name>
<keyword evidence="1" id="KW-0808">Transferase</keyword>
<protein>
    <submittedName>
        <fullName evidence="1">SAM-dependent methyltransferase</fullName>
        <ecNumber evidence="1">2.1.1.-</ecNumber>
    </submittedName>
</protein>
<dbReference type="PIRSF" id="PIRSF017393">
    <property type="entry name" value="MTase_SAV2177"/>
    <property type="match status" value="1"/>
</dbReference>
<dbReference type="GO" id="GO:0008168">
    <property type="term" value="F:methyltransferase activity"/>
    <property type="evidence" value="ECO:0007669"/>
    <property type="project" value="UniProtKB-KW"/>
</dbReference>
<evidence type="ECO:0000313" key="2">
    <source>
        <dbReference type="Proteomes" id="UP001551482"/>
    </source>
</evidence>
<proteinExistence type="predicted"/>
<keyword evidence="2" id="KW-1185">Reference proteome</keyword>
<comment type="caution">
    <text evidence="1">The sequence shown here is derived from an EMBL/GenBank/DDBJ whole genome shotgun (WGS) entry which is preliminary data.</text>
</comment>
<dbReference type="SUPFAM" id="SSF53335">
    <property type="entry name" value="S-adenosyl-L-methionine-dependent methyltransferases"/>
    <property type="match status" value="1"/>
</dbReference>
<accession>A0ABV3DUR7</accession>
<dbReference type="InterPro" id="IPR029063">
    <property type="entry name" value="SAM-dependent_MTases_sf"/>
</dbReference>
<dbReference type="EC" id="2.1.1.-" evidence="1"/>
<dbReference type="InterPro" id="IPR006764">
    <property type="entry name" value="SAM_dep_MeTrfase_SAV2177_type"/>
</dbReference>
<organism evidence="1 2">
    <name type="scientific">Streptodolium elevatio</name>
    <dbReference type="NCBI Taxonomy" id="3157996"/>
    <lineage>
        <taxon>Bacteria</taxon>
        <taxon>Bacillati</taxon>
        <taxon>Actinomycetota</taxon>
        <taxon>Actinomycetes</taxon>
        <taxon>Kitasatosporales</taxon>
        <taxon>Streptomycetaceae</taxon>
        <taxon>Streptodolium</taxon>
    </lineage>
</organism>
<dbReference type="EMBL" id="JBEZFP010000148">
    <property type="protein sequence ID" value="MEU8138982.1"/>
    <property type="molecule type" value="Genomic_DNA"/>
</dbReference>
<gene>
    <name evidence="1" type="ORF">AB0C36_36475</name>
</gene>